<feature type="transmembrane region" description="Helical" evidence="1">
    <location>
        <begin position="72"/>
        <end position="93"/>
    </location>
</feature>
<evidence type="ECO:0000256" key="1">
    <source>
        <dbReference type="SAM" id="Phobius"/>
    </source>
</evidence>
<reference evidence="2" key="1">
    <citation type="submission" date="2020-01" db="EMBL/GenBank/DDBJ databases">
        <authorList>
            <person name="Rat A."/>
        </authorList>
    </citation>
    <scope>NUCLEOTIDE SEQUENCE</scope>
    <source>
        <strain evidence="2">LMG 31231</strain>
    </source>
</reference>
<keyword evidence="1" id="KW-1133">Transmembrane helix</keyword>
<dbReference type="Proteomes" id="UP001138751">
    <property type="component" value="Unassembled WGS sequence"/>
</dbReference>
<dbReference type="RefSeq" id="WP_211862834.1">
    <property type="nucleotide sequence ID" value="NZ_JAAEDM010000040.1"/>
</dbReference>
<evidence type="ECO:0008006" key="4">
    <source>
        <dbReference type="Google" id="ProtNLM"/>
    </source>
</evidence>
<dbReference type="AlphaFoldDB" id="A0A9X9WZ34"/>
<evidence type="ECO:0000313" key="3">
    <source>
        <dbReference type="Proteomes" id="UP001138751"/>
    </source>
</evidence>
<proteinExistence type="predicted"/>
<gene>
    <name evidence="2" type="ORF">GXW76_14620</name>
</gene>
<accession>A0A9X9WZ34</accession>
<dbReference type="EMBL" id="JAAEDM010000040">
    <property type="protein sequence ID" value="MBR0672413.1"/>
    <property type="molecule type" value="Genomic_DNA"/>
</dbReference>
<name>A0A9X9WZ34_9PROT</name>
<keyword evidence="3" id="KW-1185">Reference proteome</keyword>
<comment type="caution">
    <text evidence="2">The sequence shown here is derived from an EMBL/GenBank/DDBJ whole genome shotgun (WGS) entry which is preliminary data.</text>
</comment>
<reference evidence="2" key="2">
    <citation type="journal article" date="2021" name="Syst. Appl. Microbiol.">
        <title>Roseomonas hellenica sp. nov., isolated from roots of wild-growing Alkanna tinctoria.</title>
        <authorList>
            <person name="Rat A."/>
            <person name="Naranjo H.D."/>
            <person name="Lebbe L."/>
            <person name="Cnockaert M."/>
            <person name="Krigas N."/>
            <person name="Grigoriadou K."/>
            <person name="Maloupa E."/>
            <person name="Willems A."/>
        </authorList>
    </citation>
    <scope>NUCLEOTIDE SEQUENCE</scope>
    <source>
        <strain evidence="2">LMG 31231</strain>
    </source>
</reference>
<feature type="transmembrane region" description="Helical" evidence="1">
    <location>
        <begin position="39"/>
        <end position="60"/>
    </location>
</feature>
<feature type="transmembrane region" description="Helical" evidence="1">
    <location>
        <begin position="99"/>
        <end position="120"/>
    </location>
</feature>
<protein>
    <recommendedName>
        <fullName evidence="4">Transmembrane protein</fullName>
    </recommendedName>
</protein>
<keyword evidence="1" id="KW-0472">Membrane</keyword>
<keyword evidence="1" id="KW-0812">Transmembrane</keyword>
<organism evidence="2 3">
    <name type="scientific">Neoroseomonas soli</name>
    <dbReference type="NCBI Taxonomy" id="1081025"/>
    <lineage>
        <taxon>Bacteria</taxon>
        <taxon>Pseudomonadati</taxon>
        <taxon>Pseudomonadota</taxon>
        <taxon>Alphaproteobacteria</taxon>
        <taxon>Acetobacterales</taxon>
        <taxon>Acetobacteraceae</taxon>
        <taxon>Neoroseomonas</taxon>
    </lineage>
</organism>
<sequence>MRAKRVIAAAAAIEVLTACLLVVAPAVFARLLLGAELSGAGAALGRLAGISLLALALACWPRGTLPRQAAQPVLALLIFSVLCSLFLAYLGIGGENAGVLLWPAVATHAAMAGLLIWSSLAERHR</sequence>
<evidence type="ECO:0000313" key="2">
    <source>
        <dbReference type="EMBL" id="MBR0672413.1"/>
    </source>
</evidence>